<evidence type="ECO:0008006" key="3">
    <source>
        <dbReference type="Google" id="ProtNLM"/>
    </source>
</evidence>
<proteinExistence type="predicted"/>
<dbReference type="OrthoDB" id="9151705at2"/>
<reference evidence="2" key="1">
    <citation type="submission" date="2015-08" db="EMBL/GenBank/DDBJ databases">
        <authorList>
            <person name="Varghese N."/>
        </authorList>
    </citation>
    <scope>NUCLEOTIDE SEQUENCE [LARGE SCALE GENOMIC DNA]</scope>
    <source>
        <strain evidence="2">DSM 18181</strain>
    </source>
</reference>
<dbReference type="EMBL" id="CYHF01000004">
    <property type="protein sequence ID" value="CUA96636.1"/>
    <property type="molecule type" value="Genomic_DNA"/>
</dbReference>
<name>A0A0K6I0N7_9BURK</name>
<dbReference type="RefSeq" id="WP_055450355.1">
    <property type="nucleotide sequence ID" value="NZ_CYHF01000004.1"/>
</dbReference>
<dbReference type="Proteomes" id="UP000183649">
    <property type="component" value="Unassembled WGS sequence"/>
</dbReference>
<protein>
    <recommendedName>
        <fullName evidence="3">Chemotaxis protein</fullName>
    </recommendedName>
</protein>
<evidence type="ECO:0000313" key="2">
    <source>
        <dbReference type="Proteomes" id="UP000183649"/>
    </source>
</evidence>
<dbReference type="AlphaFoldDB" id="A0A0K6I0N7"/>
<keyword evidence="2" id="KW-1185">Reference proteome</keyword>
<sequence>MDDQSLDTLRRDFIAVADATYAFQGALKKRLREIDRKALNAQVLVKRHGKELAGYGVVAQAFREGAQAMQLAADHVQKLINPLMLHFMETLRDVQQMESLRHIQSAATGNCPALAERMRRHAEMQDRHAAGSRRAGLALNTALDRFQSVIAELDYVVVNGRIEAALKGAVNAPLAQVSLEMDRSVNGVQELLRAYRQQIERIIE</sequence>
<evidence type="ECO:0000313" key="1">
    <source>
        <dbReference type="EMBL" id="CUA96636.1"/>
    </source>
</evidence>
<accession>A0A0K6I0N7</accession>
<organism evidence="1 2">
    <name type="scientific">Thiomonas bhubaneswarensis</name>
    <dbReference type="NCBI Taxonomy" id="339866"/>
    <lineage>
        <taxon>Bacteria</taxon>
        <taxon>Pseudomonadati</taxon>
        <taxon>Pseudomonadota</taxon>
        <taxon>Betaproteobacteria</taxon>
        <taxon>Burkholderiales</taxon>
        <taxon>Thiomonas</taxon>
    </lineage>
</organism>
<gene>
    <name evidence="1" type="ORF">Ga0061069_104224</name>
</gene>
<dbReference type="STRING" id="339866.GCA_001418255_01454"/>